<accession>A1A6Y0</accession>
<feature type="non-terminal residue" evidence="3">
    <location>
        <position position="1"/>
    </location>
</feature>
<protein>
    <submittedName>
        <fullName evidence="3">IP17231p</fullName>
    </submittedName>
</protein>
<dbReference type="EMBL" id="BT029651">
    <property type="protein sequence ID" value="ABL75710.1"/>
    <property type="molecule type" value="mRNA"/>
</dbReference>
<keyword evidence="2" id="KW-0732">Signal</keyword>
<evidence type="ECO:0000256" key="2">
    <source>
        <dbReference type="SAM" id="SignalP"/>
    </source>
</evidence>
<feature type="signal peptide" evidence="2">
    <location>
        <begin position="1"/>
        <end position="21"/>
    </location>
</feature>
<feature type="compositionally biased region" description="Basic and acidic residues" evidence="1">
    <location>
        <begin position="77"/>
        <end position="87"/>
    </location>
</feature>
<reference evidence="3" key="1">
    <citation type="submission" date="2006-12" db="EMBL/GenBank/DDBJ databases">
        <authorList>
            <person name="Stapleton M."/>
            <person name="Carlson J."/>
            <person name="Frise E."/>
            <person name="Kapadia B."/>
            <person name="Park S."/>
            <person name="Wan K."/>
            <person name="Yu C."/>
            <person name="Celniker S."/>
        </authorList>
    </citation>
    <scope>NUCLEOTIDE SEQUENCE</scope>
</reference>
<evidence type="ECO:0000313" key="3">
    <source>
        <dbReference type="EMBL" id="ABL75710.1"/>
    </source>
</evidence>
<sequence>RPNMKLIILIAFLALLNLAKSQNCNNDCSRIGINFLCGKTVRKAGKYAVPIGILAKCICMPARNGRSGEKIQQVDAHATRRNADGRGKITRRRRSS</sequence>
<organism evidence="3">
    <name type="scientific">Drosophila melanogaster</name>
    <name type="common">Fruit fly</name>
    <dbReference type="NCBI Taxonomy" id="7227"/>
    <lineage>
        <taxon>Eukaryota</taxon>
        <taxon>Metazoa</taxon>
        <taxon>Ecdysozoa</taxon>
        <taxon>Arthropoda</taxon>
        <taxon>Hexapoda</taxon>
        <taxon>Insecta</taxon>
        <taxon>Pterygota</taxon>
        <taxon>Neoptera</taxon>
        <taxon>Endopterygota</taxon>
        <taxon>Diptera</taxon>
        <taxon>Brachycera</taxon>
        <taxon>Muscomorpha</taxon>
        <taxon>Ephydroidea</taxon>
        <taxon>Drosophilidae</taxon>
        <taxon>Drosophila</taxon>
        <taxon>Sophophora</taxon>
    </lineage>
</organism>
<proteinExistence type="evidence at transcript level"/>
<name>A1A6Y0_DROME</name>
<dbReference type="AlphaFoldDB" id="A1A6Y0"/>
<feature type="region of interest" description="Disordered" evidence="1">
    <location>
        <begin position="66"/>
        <end position="96"/>
    </location>
</feature>
<evidence type="ECO:0000256" key="1">
    <source>
        <dbReference type="SAM" id="MobiDB-lite"/>
    </source>
</evidence>
<feature type="chain" id="PRO_5002631824" evidence="2">
    <location>
        <begin position="22"/>
        <end position="96"/>
    </location>
</feature>